<dbReference type="InterPro" id="IPR013324">
    <property type="entry name" value="RNA_pol_sigma_r3/r4-like"/>
</dbReference>
<feature type="domain" description="RNA polymerase sigma-70 region 2" evidence="5">
    <location>
        <begin position="54"/>
        <end position="110"/>
    </location>
</feature>
<keyword evidence="8" id="KW-1185">Reference proteome</keyword>
<keyword evidence="3" id="KW-0731">Sigma factor</keyword>
<evidence type="ECO:0000259" key="5">
    <source>
        <dbReference type="Pfam" id="PF04542"/>
    </source>
</evidence>
<proteinExistence type="inferred from homology"/>
<dbReference type="InterPro" id="IPR007627">
    <property type="entry name" value="RNA_pol_sigma70_r2"/>
</dbReference>
<evidence type="ECO:0000256" key="3">
    <source>
        <dbReference type="ARBA" id="ARBA00023082"/>
    </source>
</evidence>
<dbReference type="Gene3D" id="1.10.10.10">
    <property type="entry name" value="Winged helix-like DNA-binding domain superfamily/Winged helix DNA-binding domain"/>
    <property type="match status" value="1"/>
</dbReference>
<dbReference type="Pfam" id="PF04542">
    <property type="entry name" value="Sigma70_r2"/>
    <property type="match status" value="1"/>
</dbReference>
<dbReference type="PANTHER" id="PTHR30173">
    <property type="entry name" value="SIGMA 19 FACTOR"/>
    <property type="match status" value="1"/>
</dbReference>
<dbReference type="NCBIfam" id="TIGR02937">
    <property type="entry name" value="sigma70-ECF"/>
    <property type="match status" value="1"/>
</dbReference>
<protein>
    <submittedName>
        <fullName evidence="7">Sigma-70 family RNA polymerase sigma factor</fullName>
    </submittedName>
</protein>
<feature type="domain" description="RNA polymerase sigma factor 70 region 4 type 2" evidence="6">
    <location>
        <begin position="149"/>
        <end position="200"/>
    </location>
</feature>
<dbReference type="Pfam" id="PF08281">
    <property type="entry name" value="Sigma70_r4_2"/>
    <property type="match status" value="1"/>
</dbReference>
<reference evidence="7 8" key="1">
    <citation type="submission" date="2022-06" db="EMBL/GenBank/DDBJ databases">
        <title>Actinoplanes abujensis sp. nov., isolated from Nigerian arid soil.</title>
        <authorList>
            <person name="Ding P."/>
        </authorList>
    </citation>
    <scope>NUCLEOTIDE SEQUENCE [LARGE SCALE GENOMIC DNA]</scope>
    <source>
        <strain evidence="8">TRM88002</strain>
    </source>
</reference>
<dbReference type="InterPro" id="IPR013249">
    <property type="entry name" value="RNA_pol_sigma70_r4_t2"/>
</dbReference>
<evidence type="ECO:0000256" key="2">
    <source>
        <dbReference type="ARBA" id="ARBA00023015"/>
    </source>
</evidence>
<dbReference type="InterPro" id="IPR052704">
    <property type="entry name" value="ECF_Sigma-70_Domain"/>
</dbReference>
<evidence type="ECO:0000313" key="7">
    <source>
        <dbReference type="EMBL" id="MCM4078893.1"/>
    </source>
</evidence>
<keyword evidence="4" id="KW-0804">Transcription</keyword>
<sequence length="240" mass="26634">MSEDVLELAGPAFRATAAQQAGEYRASCRVKGSRLASPRSNTPPSPEHLSDFLRVRSRLLRIAQRVIGREAGAEDIVQDAWLRWNRTDRSVVRNVPAFLCRTTTMLAINATQTAHVRHQSLSAPWAMDRPDPADGPATVVERAEEVRAAMLLLVQRLTPRERCAYVLREAFDYPHRQIADVLGMTEVNARQLIRRARIRLRAGRDRPASSAEQLRLLGAFLEVAGTGDPAALADLARDSP</sequence>
<dbReference type="InterPro" id="IPR036388">
    <property type="entry name" value="WH-like_DNA-bd_sf"/>
</dbReference>
<dbReference type="PANTHER" id="PTHR30173:SF36">
    <property type="entry name" value="ECF RNA POLYMERASE SIGMA FACTOR SIGJ"/>
    <property type="match status" value="1"/>
</dbReference>
<evidence type="ECO:0000256" key="1">
    <source>
        <dbReference type="ARBA" id="ARBA00010641"/>
    </source>
</evidence>
<dbReference type="InterPro" id="IPR013325">
    <property type="entry name" value="RNA_pol_sigma_r2"/>
</dbReference>
<dbReference type="InterPro" id="IPR014284">
    <property type="entry name" value="RNA_pol_sigma-70_dom"/>
</dbReference>
<evidence type="ECO:0000256" key="4">
    <source>
        <dbReference type="ARBA" id="ARBA00023163"/>
    </source>
</evidence>
<dbReference type="SUPFAM" id="SSF88946">
    <property type="entry name" value="Sigma2 domain of RNA polymerase sigma factors"/>
    <property type="match status" value="1"/>
</dbReference>
<dbReference type="EMBL" id="JAMQOL010000017">
    <property type="protein sequence ID" value="MCM4078893.1"/>
    <property type="molecule type" value="Genomic_DNA"/>
</dbReference>
<organism evidence="7 8">
    <name type="scientific">Paractinoplanes hotanensis</name>
    <dbReference type="NCBI Taxonomy" id="2906497"/>
    <lineage>
        <taxon>Bacteria</taxon>
        <taxon>Bacillati</taxon>
        <taxon>Actinomycetota</taxon>
        <taxon>Actinomycetes</taxon>
        <taxon>Micromonosporales</taxon>
        <taxon>Micromonosporaceae</taxon>
        <taxon>Paractinoplanes</taxon>
    </lineage>
</organism>
<evidence type="ECO:0000313" key="8">
    <source>
        <dbReference type="Proteomes" id="UP001523216"/>
    </source>
</evidence>
<name>A0ABT0XYM2_9ACTN</name>
<dbReference type="RefSeq" id="WP_251798785.1">
    <property type="nucleotide sequence ID" value="NZ_JAMQOL010000017.1"/>
</dbReference>
<keyword evidence="2" id="KW-0805">Transcription regulation</keyword>
<dbReference type="Proteomes" id="UP001523216">
    <property type="component" value="Unassembled WGS sequence"/>
</dbReference>
<gene>
    <name evidence="7" type="ORF">LXN57_15075</name>
</gene>
<dbReference type="Gene3D" id="1.10.1740.10">
    <property type="match status" value="1"/>
</dbReference>
<accession>A0ABT0XYM2</accession>
<comment type="similarity">
    <text evidence="1">Belongs to the sigma-70 factor family. ECF subfamily.</text>
</comment>
<dbReference type="SUPFAM" id="SSF88659">
    <property type="entry name" value="Sigma3 and sigma4 domains of RNA polymerase sigma factors"/>
    <property type="match status" value="1"/>
</dbReference>
<comment type="caution">
    <text evidence="7">The sequence shown here is derived from an EMBL/GenBank/DDBJ whole genome shotgun (WGS) entry which is preliminary data.</text>
</comment>
<evidence type="ECO:0000259" key="6">
    <source>
        <dbReference type="Pfam" id="PF08281"/>
    </source>
</evidence>